<dbReference type="PROSITE" id="PS51686">
    <property type="entry name" value="SAM_MT_RSMB_NOP"/>
    <property type="match status" value="1"/>
</dbReference>
<evidence type="ECO:0000259" key="7">
    <source>
        <dbReference type="PROSITE" id="PS51686"/>
    </source>
</evidence>
<dbReference type="EMBL" id="JAEPRA010000010">
    <property type="protein sequence ID" value="KAG2179404.1"/>
    <property type="molecule type" value="Genomic_DNA"/>
</dbReference>
<evidence type="ECO:0000256" key="6">
    <source>
        <dbReference type="SAM" id="MobiDB-lite"/>
    </source>
</evidence>
<dbReference type="PRINTS" id="PR02008">
    <property type="entry name" value="RCMTFAMILY"/>
</dbReference>
<reference evidence="8" key="1">
    <citation type="submission" date="2020-12" db="EMBL/GenBank/DDBJ databases">
        <title>Metabolic potential, ecology and presence of endohyphal bacteria is reflected in genomic diversity of Mucoromycotina.</title>
        <authorList>
            <person name="Muszewska A."/>
            <person name="Okrasinska A."/>
            <person name="Steczkiewicz K."/>
            <person name="Drgas O."/>
            <person name="Orlowska M."/>
            <person name="Perlinska-Lenart U."/>
            <person name="Aleksandrzak-Piekarczyk T."/>
            <person name="Szatraj K."/>
            <person name="Zielenkiewicz U."/>
            <person name="Pilsyk S."/>
            <person name="Malc E."/>
            <person name="Mieczkowski P."/>
            <person name="Kruszewska J.S."/>
            <person name="Biernat P."/>
            <person name="Pawlowska J."/>
        </authorList>
    </citation>
    <scope>NUCLEOTIDE SEQUENCE</scope>
    <source>
        <strain evidence="8">WA0000051536</strain>
    </source>
</reference>
<evidence type="ECO:0000313" key="8">
    <source>
        <dbReference type="EMBL" id="KAG2179404.1"/>
    </source>
</evidence>
<dbReference type="GO" id="GO:0008173">
    <property type="term" value="F:RNA methyltransferase activity"/>
    <property type="evidence" value="ECO:0007669"/>
    <property type="project" value="InterPro"/>
</dbReference>
<gene>
    <name evidence="8" type="ORF">INT44_006250</name>
</gene>
<name>A0A8H7PTV0_9FUNG</name>
<dbReference type="CDD" id="cd02440">
    <property type="entry name" value="AdoMet_MTases"/>
    <property type="match status" value="1"/>
</dbReference>
<dbReference type="InterPro" id="IPR023267">
    <property type="entry name" value="RCMT"/>
</dbReference>
<dbReference type="GO" id="GO:0001510">
    <property type="term" value="P:RNA methylation"/>
    <property type="evidence" value="ECO:0007669"/>
    <property type="project" value="InterPro"/>
</dbReference>
<feature type="compositionally biased region" description="Polar residues" evidence="6">
    <location>
        <begin position="215"/>
        <end position="224"/>
    </location>
</feature>
<comment type="caution">
    <text evidence="8">The sequence shown here is derived from an EMBL/GenBank/DDBJ whole genome shotgun (WGS) entry which is preliminary data.</text>
</comment>
<evidence type="ECO:0000256" key="5">
    <source>
        <dbReference type="PROSITE-ProRule" id="PRU01023"/>
    </source>
</evidence>
<dbReference type="InterPro" id="IPR029063">
    <property type="entry name" value="SAM-dependent_MTases_sf"/>
</dbReference>
<comment type="caution">
    <text evidence="5">Lacks conserved residue(s) required for the propagation of feature annotation.</text>
</comment>
<dbReference type="PANTHER" id="PTHR22807:SF16">
    <property type="entry name" value="SAM-DEPENDENT MTASE RSMB_NOP-TYPE DOMAIN-CONTAINING PROTEIN"/>
    <property type="match status" value="1"/>
</dbReference>
<evidence type="ECO:0000256" key="1">
    <source>
        <dbReference type="ARBA" id="ARBA00022603"/>
    </source>
</evidence>
<feature type="binding site" evidence="5">
    <location>
        <position position="257"/>
    </location>
    <ligand>
        <name>S-adenosyl-L-methionine</name>
        <dbReference type="ChEBI" id="CHEBI:59789"/>
    </ligand>
</feature>
<feature type="binding site" evidence="5">
    <location>
        <position position="183"/>
    </location>
    <ligand>
        <name>S-adenosyl-L-methionine</name>
        <dbReference type="ChEBI" id="CHEBI:59789"/>
    </ligand>
</feature>
<accession>A0A8H7PTV0</accession>
<evidence type="ECO:0000256" key="3">
    <source>
        <dbReference type="ARBA" id="ARBA00022691"/>
    </source>
</evidence>
<dbReference type="InterPro" id="IPR049560">
    <property type="entry name" value="MeTrfase_RsmB-F_NOP2_cat"/>
</dbReference>
<proteinExistence type="inferred from homology"/>
<dbReference type="InterPro" id="IPR001678">
    <property type="entry name" value="MeTrfase_RsmB-F_NOP2_dom"/>
</dbReference>
<organism evidence="8 9">
    <name type="scientific">Umbelopsis vinacea</name>
    <dbReference type="NCBI Taxonomy" id="44442"/>
    <lineage>
        <taxon>Eukaryota</taxon>
        <taxon>Fungi</taxon>
        <taxon>Fungi incertae sedis</taxon>
        <taxon>Mucoromycota</taxon>
        <taxon>Mucoromycotina</taxon>
        <taxon>Umbelopsidomycetes</taxon>
        <taxon>Umbelopsidales</taxon>
        <taxon>Umbelopsidaceae</taxon>
        <taxon>Umbelopsis</taxon>
    </lineage>
</organism>
<comment type="similarity">
    <text evidence="5">Belongs to the class I-like SAM-binding methyltransferase superfamily. RsmB/NOP family.</text>
</comment>
<feature type="domain" description="SAM-dependent MTase RsmB/NOP-type" evidence="7">
    <location>
        <begin position="21"/>
        <end position="405"/>
    </location>
</feature>
<keyword evidence="1 5" id="KW-0489">Methyltransferase</keyword>
<dbReference type="Gene3D" id="3.40.50.150">
    <property type="entry name" value="Vaccinia Virus protein VP39"/>
    <property type="match status" value="1"/>
</dbReference>
<dbReference type="GO" id="GO:0003723">
    <property type="term" value="F:RNA binding"/>
    <property type="evidence" value="ECO:0007669"/>
    <property type="project" value="UniProtKB-UniRule"/>
</dbReference>
<dbReference type="OrthoDB" id="6093671at2759"/>
<dbReference type="PRINTS" id="PR02010">
    <property type="entry name" value="RCMT9"/>
</dbReference>
<sequence>MDLSTLPPSFNEFLRINDVDPVIYTVKDLPRFVRWNTRFPKSELPTAEDLQQQLKARKVWPVKGVEGFFGILLGENLPDSESESDTMQNTRIVDIPAYRENKIFGIDLSSGLAVLALQVQPNDHVLDLCCAPGAKLCMISNIIGSEGTGTVTGVDISPHRVATCRSLVKRYKVAERVRLFNADGTTFKVYAPSRLGARVIRQATGDQPDRKRQHITQGQTAESSKPASIKPFYAPKILRFDPQMQGEEYLYDKVIVDAECTHDGSISHILKYQTWGWDAFEKNFMDPDRLRDICQLQQNLIESGWSLLADDGILVYSTCSLSVRQNEENVAWFLHKYGDEVQLESIPNIHNVGIKAAPTKAGWTVPGMTDEKKRGLQVSIERCCVRFDPVTSATSGFFVARFRKVPKRLDRKVPTLASTNDGTE</sequence>
<dbReference type="AlphaFoldDB" id="A0A8H7PTV0"/>
<dbReference type="SUPFAM" id="SSF53335">
    <property type="entry name" value="S-adenosyl-L-methionine-dependent methyltransferases"/>
    <property type="match status" value="1"/>
</dbReference>
<dbReference type="PANTHER" id="PTHR22807">
    <property type="entry name" value="NOP2 YEAST -RELATED NOL1/NOP2/FMU SUN DOMAIN-CONTAINING"/>
    <property type="match status" value="1"/>
</dbReference>
<feature type="region of interest" description="Disordered" evidence="6">
    <location>
        <begin position="205"/>
        <end position="224"/>
    </location>
</feature>
<evidence type="ECO:0000313" key="9">
    <source>
        <dbReference type="Proteomes" id="UP000612746"/>
    </source>
</evidence>
<feature type="binding site" evidence="5">
    <location>
        <position position="155"/>
    </location>
    <ligand>
        <name>S-adenosyl-L-methionine</name>
        <dbReference type="ChEBI" id="CHEBI:59789"/>
    </ligand>
</feature>
<keyword evidence="3 5" id="KW-0949">S-adenosyl-L-methionine</keyword>
<evidence type="ECO:0000256" key="2">
    <source>
        <dbReference type="ARBA" id="ARBA00022679"/>
    </source>
</evidence>
<dbReference type="Proteomes" id="UP000612746">
    <property type="component" value="Unassembled WGS sequence"/>
</dbReference>
<protein>
    <recommendedName>
        <fullName evidence="7">SAM-dependent MTase RsmB/NOP-type domain-containing protein</fullName>
    </recommendedName>
</protein>
<evidence type="ECO:0000256" key="4">
    <source>
        <dbReference type="ARBA" id="ARBA00022884"/>
    </source>
</evidence>
<dbReference type="InterPro" id="IPR023269">
    <property type="entry name" value="RCMT_subfamily_9"/>
</dbReference>
<feature type="active site" description="Nucleophile" evidence="5">
    <location>
        <position position="319"/>
    </location>
</feature>
<keyword evidence="2 5" id="KW-0808">Transferase</keyword>
<keyword evidence="4 5" id="KW-0694">RNA-binding</keyword>
<dbReference type="Pfam" id="PF01189">
    <property type="entry name" value="Methyltr_RsmB-F"/>
    <property type="match status" value="2"/>
</dbReference>
<keyword evidence="9" id="KW-1185">Reference proteome</keyword>